<comment type="caution">
    <text evidence="1">The sequence shown here is derived from an EMBL/GenBank/DDBJ whole genome shotgun (WGS) entry which is preliminary data.</text>
</comment>
<keyword evidence="2" id="KW-1185">Reference proteome</keyword>
<evidence type="ECO:0000313" key="1">
    <source>
        <dbReference type="EMBL" id="EYC38752.1"/>
    </source>
</evidence>
<dbReference type="EMBL" id="JARK01000298">
    <property type="protein sequence ID" value="EYC38752.1"/>
    <property type="molecule type" value="Genomic_DNA"/>
</dbReference>
<accession>A0A016WHH7</accession>
<reference evidence="2" key="1">
    <citation type="journal article" date="2015" name="Nat. Genet.">
        <title>The genome and transcriptome of the zoonotic hookworm Ancylostoma ceylanicum identify infection-specific gene families.</title>
        <authorList>
            <person name="Schwarz E.M."/>
            <person name="Hu Y."/>
            <person name="Antoshechkin I."/>
            <person name="Miller M.M."/>
            <person name="Sternberg P.W."/>
            <person name="Aroian R.V."/>
        </authorList>
    </citation>
    <scope>NUCLEOTIDE SEQUENCE</scope>
    <source>
        <strain evidence="2">HY135</strain>
    </source>
</reference>
<proteinExistence type="predicted"/>
<gene>
    <name evidence="1" type="primary">Acey_s0698.g1619</name>
    <name evidence="1" type="ORF">Y032_0698g1619</name>
</gene>
<protein>
    <submittedName>
        <fullName evidence="1">Uncharacterized protein</fullName>
    </submittedName>
</protein>
<organism evidence="1 2">
    <name type="scientific">Ancylostoma ceylanicum</name>
    <dbReference type="NCBI Taxonomy" id="53326"/>
    <lineage>
        <taxon>Eukaryota</taxon>
        <taxon>Metazoa</taxon>
        <taxon>Ecdysozoa</taxon>
        <taxon>Nematoda</taxon>
        <taxon>Chromadorea</taxon>
        <taxon>Rhabditida</taxon>
        <taxon>Rhabditina</taxon>
        <taxon>Rhabditomorpha</taxon>
        <taxon>Strongyloidea</taxon>
        <taxon>Ancylostomatidae</taxon>
        <taxon>Ancylostomatinae</taxon>
        <taxon>Ancylostoma</taxon>
    </lineage>
</organism>
<sequence>MSSGVGHAPPELVARDVYCDANFCSSQFKAMTSKYGETRHRRVEVHVLVCKNHPHMAFSIRPYWGERMWTTLSHSPPLPNLVLSN</sequence>
<name>A0A016WHH7_9BILA</name>
<evidence type="ECO:0000313" key="2">
    <source>
        <dbReference type="Proteomes" id="UP000024635"/>
    </source>
</evidence>
<dbReference type="Proteomes" id="UP000024635">
    <property type="component" value="Unassembled WGS sequence"/>
</dbReference>
<dbReference type="AlphaFoldDB" id="A0A016WHH7"/>